<accession>A0ABY1C4C5</accession>
<name>A0ABY1C4C5_MYXFU</name>
<evidence type="ECO:0000313" key="2">
    <source>
        <dbReference type="EMBL" id="SET64045.1"/>
    </source>
</evidence>
<feature type="compositionally biased region" description="Basic residues" evidence="1">
    <location>
        <begin position="15"/>
        <end position="25"/>
    </location>
</feature>
<dbReference type="Proteomes" id="UP000183760">
    <property type="component" value="Unassembled WGS sequence"/>
</dbReference>
<gene>
    <name evidence="2" type="ORF">SAMN05443572_102980</name>
</gene>
<feature type="region of interest" description="Disordered" evidence="1">
    <location>
        <begin position="209"/>
        <end position="238"/>
    </location>
</feature>
<dbReference type="EMBL" id="FOIB01000002">
    <property type="protein sequence ID" value="SET64045.1"/>
    <property type="molecule type" value="Genomic_DNA"/>
</dbReference>
<organism evidence="2 3">
    <name type="scientific">Myxococcus fulvus</name>
    <dbReference type="NCBI Taxonomy" id="33"/>
    <lineage>
        <taxon>Bacteria</taxon>
        <taxon>Pseudomonadati</taxon>
        <taxon>Myxococcota</taxon>
        <taxon>Myxococcia</taxon>
        <taxon>Myxococcales</taxon>
        <taxon>Cystobacterineae</taxon>
        <taxon>Myxococcaceae</taxon>
        <taxon>Myxococcus</taxon>
    </lineage>
</organism>
<feature type="region of interest" description="Disordered" evidence="1">
    <location>
        <begin position="1"/>
        <end position="46"/>
    </location>
</feature>
<reference evidence="2 3" key="1">
    <citation type="submission" date="2016-10" db="EMBL/GenBank/DDBJ databases">
        <authorList>
            <person name="Varghese N."/>
            <person name="Submissions S."/>
        </authorList>
    </citation>
    <scope>NUCLEOTIDE SEQUENCE [LARGE SCALE GENOMIC DNA]</scope>
    <source>
        <strain evidence="2 3">DSM 16525</strain>
    </source>
</reference>
<evidence type="ECO:0000256" key="1">
    <source>
        <dbReference type="SAM" id="MobiDB-lite"/>
    </source>
</evidence>
<comment type="caution">
    <text evidence="2">The sequence shown here is derived from an EMBL/GenBank/DDBJ whole genome shotgun (WGS) entry which is preliminary data.</text>
</comment>
<protein>
    <submittedName>
        <fullName evidence="2">Uncharacterized protein</fullName>
    </submittedName>
</protein>
<evidence type="ECO:0000313" key="3">
    <source>
        <dbReference type="Proteomes" id="UP000183760"/>
    </source>
</evidence>
<sequence>MAAARGGRGRQDVRRFRKSQGRRLQRAASGQRLQRRASAGRTPPGFVGNAVMNHPLGQRWASLALEAALLQRRFTRPGWAARGLAQLVFDTGELLALLSEDGALEERELGFDAAHALLEGEVLPLEPFGSLTPLALVRLGERCHLSGKTIPPVTGIASATGGGAHLPGLRTCVTSIPSSSMDSCVATNCAPRASWAKAGRRKRLCSKRLQVSTKPPASQERVFTLSPRRETKTKRWPA</sequence>
<proteinExistence type="predicted"/>
<keyword evidence="3" id="KW-1185">Reference proteome</keyword>